<dbReference type="SUPFAM" id="SSF53474">
    <property type="entry name" value="alpha/beta-Hydrolases"/>
    <property type="match status" value="1"/>
</dbReference>
<reference evidence="2" key="1">
    <citation type="journal article" date="2021" name="Nat. Commun.">
        <title>Genetic determinants of endophytism in the Arabidopsis root mycobiome.</title>
        <authorList>
            <person name="Mesny F."/>
            <person name="Miyauchi S."/>
            <person name="Thiergart T."/>
            <person name="Pickel B."/>
            <person name="Atanasova L."/>
            <person name="Karlsson M."/>
            <person name="Huettel B."/>
            <person name="Barry K.W."/>
            <person name="Haridas S."/>
            <person name="Chen C."/>
            <person name="Bauer D."/>
            <person name="Andreopoulos W."/>
            <person name="Pangilinan J."/>
            <person name="LaButti K."/>
            <person name="Riley R."/>
            <person name="Lipzen A."/>
            <person name="Clum A."/>
            <person name="Drula E."/>
            <person name="Henrissat B."/>
            <person name="Kohler A."/>
            <person name="Grigoriev I.V."/>
            <person name="Martin F.M."/>
            <person name="Hacquard S."/>
        </authorList>
    </citation>
    <scope>NUCLEOTIDE SEQUENCE</scope>
    <source>
        <strain evidence="2">MPI-SDFR-AT-0120</strain>
    </source>
</reference>
<dbReference type="InterPro" id="IPR010520">
    <property type="entry name" value="FrsA-like"/>
</dbReference>
<dbReference type="AlphaFoldDB" id="A0A8K0VRQ7"/>
<dbReference type="PANTHER" id="PTHR22946">
    <property type="entry name" value="DIENELACTONE HYDROLASE DOMAIN-CONTAINING PROTEIN-RELATED"/>
    <property type="match status" value="1"/>
</dbReference>
<proteinExistence type="predicted"/>
<evidence type="ECO:0000313" key="2">
    <source>
        <dbReference type="EMBL" id="KAH7066498.1"/>
    </source>
</evidence>
<dbReference type="InterPro" id="IPR029058">
    <property type="entry name" value="AB_hydrolase_fold"/>
</dbReference>
<accession>A0A8K0VRQ7</accession>
<dbReference type="PANTHER" id="PTHR22946:SF12">
    <property type="entry name" value="CONIDIAL PIGMENT BIOSYNTHESIS PROTEIN AYG1 (AFU_ORTHOLOGUE AFUA_2G17550)"/>
    <property type="match status" value="1"/>
</dbReference>
<comment type="caution">
    <text evidence="2">The sequence shown here is derived from an EMBL/GenBank/DDBJ whole genome shotgun (WGS) entry which is preliminary data.</text>
</comment>
<dbReference type="OrthoDB" id="5409895at2759"/>
<dbReference type="InterPro" id="IPR050261">
    <property type="entry name" value="FrsA_esterase"/>
</dbReference>
<evidence type="ECO:0000313" key="3">
    <source>
        <dbReference type="Proteomes" id="UP000813461"/>
    </source>
</evidence>
<name>A0A8K0VRQ7_9PLEO</name>
<dbReference type="Pfam" id="PF06500">
    <property type="entry name" value="FrsA-like"/>
    <property type="match status" value="1"/>
</dbReference>
<dbReference type="EMBL" id="JAGMVJ010000039">
    <property type="protein sequence ID" value="KAH7066498.1"/>
    <property type="molecule type" value="Genomic_DNA"/>
</dbReference>
<sequence length="401" mass="45070">MPNGSWILGDLFTQDYGHSNSISKLWSQRWKFPCTKSVYPFHDGKFSDFEPIFNHLIEHNINDPYDDEYTEAFLPTARRLVKEAEEVQESDKEKARTLYLNANAVYRLARFPYIGTELKKAVFQEQKEVYMRGTQLWDQPIKEVVIPHTHAANGDGIEIPAYIRKPSGPGPLPTILLITGLDGHRPDNTERTTEFLTRGWACVIVDIPGTTVDCPANKRDPLSPDRLFSSILDYISDAPDLDASKVVAWGLSAGGYYAIRLAHTHKSRLRGSVGHGAGVHHYIGAEWLAQVGKHEYPFGLERAYVLKYGYASFEEMRERCQDEFSLISGKGEGVAVVGAGMPSCRLLLVNGVLDGCMPVEDSMVLAEYGTPKEMRFVRGRAHMGYPEANGIVYPWLEEVLR</sequence>
<dbReference type="FunFam" id="3.40.50.1820:FF:000145">
    <property type="entry name" value="Pigment biosynthesis protein"/>
    <property type="match status" value="1"/>
</dbReference>
<gene>
    <name evidence="2" type="ORF">FB567DRAFT_261453</name>
</gene>
<protein>
    <submittedName>
        <fullName evidence="2">Alpha/Beta hydrolase protein</fullName>
    </submittedName>
</protein>
<evidence type="ECO:0000256" key="1">
    <source>
        <dbReference type="ARBA" id="ARBA00022801"/>
    </source>
</evidence>
<dbReference type="GO" id="GO:0016787">
    <property type="term" value="F:hydrolase activity"/>
    <property type="evidence" value="ECO:0007669"/>
    <property type="project" value="UniProtKB-KW"/>
</dbReference>
<dbReference type="Proteomes" id="UP000813461">
    <property type="component" value="Unassembled WGS sequence"/>
</dbReference>
<keyword evidence="3" id="KW-1185">Reference proteome</keyword>
<organism evidence="2 3">
    <name type="scientific">Paraphoma chrysanthemicola</name>
    <dbReference type="NCBI Taxonomy" id="798071"/>
    <lineage>
        <taxon>Eukaryota</taxon>
        <taxon>Fungi</taxon>
        <taxon>Dikarya</taxon>
        <taxon>Ascomycota</taxon>
        <taxon>Pezizomycotina</taxon>
        <taxon>Dothideomycetes</taxon>
        <taxon>Pleosporomycetidae</taxon>
        <taxon>Pleosporales</taxon>
        <taxon>Pleosporineae</taxon>
        <taxon>Phaeosphaeriaceae</taxon>
        <taxon>Paraphoma</taxon>
    </lineage>
</organism>
<keyword evidence="1 2" id="KW-0378">Hydrolase</keyword>
<dbReference type="Gene3D" id="3.40.50.1820">
    <property type="entry name" value="alpha/beta hydrolase"/>
    <property type="match status" value="1"/>
</dbReference>